<feature type="compositionally biased region" description="Low complexity" evidence="1">
    <location>
        <begin position="28"/>
        <end position="44"/>
    </location>
</feature>
<feature type="domain" description="Golvesin/Xly CBD-like" evidence="3">
    <location>
        <begin position="1026"/>
        <end position="1114"/>
    </location>
</feature>
<evidence type="ECO:0000259" key="2">
    <source>
        <dbReference type="Pfam" id="PF14021"/>
    </source>
</evidence>
<dbReference type="InterPro" id="IPR033803">
    <property type="entry name" value="CBD-like_Golvesin-Xly"/>
</dbReference>
<feature type="compositionally biased region" description="Low complexity" evidence="1">
    <location>
        <begin position="422"/>
        <end position="435"/>
    </location>
</feature>
<evidence type="ECO:0000259" key="3">
    <source>
        <dbReference type="Pfam" id="PF25275"/>
    </source>
</evidence>
<keyword evidence="5" id="KW-1185">Reference proteome</keyword>
<dbReference type="PANTHER" id="PTHR42059:SF1">
    <property type="entry name" value="TNT DOMAIN-CONTAINING PROTEIN"/>
    <property type="match status" value="1"/>
</dbReference>
<reference evidence="4 5" key="1">
    <citation type="submission" date="2024-09" db="EMBL/GenBank/DDBJ databases">
        <authorList>
            <person name="Lee S.D."/>
        </authorList>
    </citation>
    <scope>NUCLEOTIDE SEQUENCE [LARGE SCALE GENOMIC DNA]</scope>
    <source>
        <strain evidence="4 5">N8-3</strain>
    </source>
</reference>
<dbReference type="Pfam" id="PF25275">
    <property type="entry name" value="Golvesin_C"/>
    <property type="match status" value="1"/>
</dbReference>
<dbReference type="Proteomes" id="UP001592531">
    <property type="component" value="Unassembled WGS sequence"/>
</dbReference>
<organism evidence="4 5">
    <name type="scientific">Streptacidiphilus cavernicola</name>
    <dbReference type="NCBI Taxonomy" id="3342716"/>
    <lineage>
        <taxon>Bacteria</taxon>
        <taxon>Bacillati</taxon>
        <taxon>Actinomycetota</taxon>
        <taxon>Actinomycetes</taxon>
        <taxon>Kitasatosporales</taxon>
        <taxon>Streptomycetaceae</taxon>
        <taxon>Streptacidiphilus</taxon>
    </lineage>
</organism>
<protein>
    <submittedName>
        <fullName evidence="4">Glycohydrolase toxin TNT-related protein</fullName>
    </submittedName>
</protein>
<dbReference type="PANTHER" id="PTHR42059">
    <property type="entry name" value="TNT DOMAIN-CONTAINING PROTEIN"/>
    <property type="match status" value="1"/>
</dbReference>
<name>A0ABV6W1R0_9ACTN</name>
<sequence length="1571" mass="163599">MTGAIAAAAAASVALLSLPNGPSGPGSPGSAQAGAPNSSVSPGAAGAGANSGGSTPGDVASAQLAADVRTKGAIPVAQRDKVLGSGWSTSKDQVVTATGDDSGFHLLVAKESAGYDWKTAVTLNEPGLDADEWVGNTCTTPDGAYEGVVYAPQRWTNEEDTLERGGFAAVVNLGTGKVTKLGFTASLAYFDPGCGNGDNVVFSGFSSAGTTRLIEVNAATGKTVSTVTPSAEVTSAVPAPGGILAVQGESVIEIDSKGRSRTLATTPGGSPLRVHPAAGGAVFLATTQAGKREQVEFADGRRTTVLAKGLNGQYGLATGQNGQVYVTGSPRLTAHIAGVAASTAPAGAALSSLGDLAVTATAPQPLMDADPVKKGQAHADPATLAAALPAGTDLPVAVKATAMHSHTALEFYADPAEKKGKNAGSGSAPSPSGKPVTAQRSTGPSTRAGPTATGSTATAATASAVTATNATAVTASAVTASSATAVTATNATAVTPVTAQQASYAVQADDSTDTVDEGHYCAVARNDPSIMVYQPTPNQVEWAVDRAVKGQLTSDRIPRPSNWNDSGLSSWSPQGMFPLPALTTGGTIPPQVLLGVLSQESNLWQATSHSEPGEYGDPLIGNYYGANVYPGTTGYTSDGIWNINWANADCGYGIGQVTDGMRLSAHPKPGETELPSDEQKAVAVDYATNIAYAARLLAQKWNELHTAGQTITINNDDPTKIENWFAAVWDYNSGFNPPSAGSAWGLGWLNNPANPIYPADRGPFMDQNISCTTGTANTPATGWSTCSQAGAKSVTDGYSAHDAAQPQNWPYEEKVMGWAAESIDTGRSYTEGDVKQSAGDPGFSTMGFAPSWWNTEQSRIQLKPPLSAFCDTSNSCDPASPPQCEVDHEGASCDPPHWFHESNVTWKSDCSTTCGNSVFTFVNSYPDELPVVHPVTPPCGPPGGIVVNDTPSTVAEPGCSGGQTYTDGGTFSFLYNPANAGSEDQRYEGKEDLQQDSSGFGGHFWFAHTRDMWNAWDGQELGLMGTWAPKLTAGSYQVQAYLPYLGDMTQNAEYTVDDGNGNSYTVTVDQSQAMNSWVDIGYFNLAPGATVELTNETHDGDTGDHTIAFDAMRFSPVASIPDTNAWQTFASEVQAQNNADQDSLKAAKAHGADAMAEYNSDLVAVPKKGYVGIPDEFIGMSVAPSTVSLVGDCNGTITCTQEFQLLYFATVDTFYCDEPGAAADIGSDCPAADVYWTGQKSVAQNQTFTRDYDRLGTAFEDLIHQFLGNAPAVFWDCIVKGQDTYTPTQASFQVPNSQPKGATGAVYASDVVQADATGGICDQATEAGMQIGALLGLSELTGDALIADDPAAVVDYSAAQTEAAEQALKDLAATEAGDAVNGALSNVIDDAVAAGGDAPGSLRFGLTRAANFQQAIAAMSSDARALMAGYKPFGNLSIEKWFEKYWNWTDKWFDYPPNQGFEGPATPYVPKAGEEMDRFGSPNGQFLSPRDGTPFVQRALPPNNVSGNLDELGDGYHVYKWIKDWDPANGEITVGKIAPWFDQPGGGTQYLLPGKINVAWLKTNGYIEDVS</sequence>
<dbReference type="SUPFAM" id="SSF101898">
    <property type="entry name" value="NHL repeat"/>
    <property type="match status" value="1"/>
</dbReference>
<dbReference type="Pfam" id="PF14021">
    <property type="entry name" value="TNT"/>
    <property type="match status" value="1"/>
</dbReference>
<proteinExistence type="predicted"/>
<dbReference type="RefSeq" id="WP_380540174.1">
    <property type="nucleotide sequence ID" value="NZ_JBHFAB010000022.1"/>
</dbReference>
<accession>A0ABV6W1R0</accession>
<gene>
    <name evidence="4" type="ORF">ACEZDE_25290</name>
</gene>
<dbReference type="EMBL" id="JBHFAB010000022">
    <property type="protein sequence ID" value="MFC1419926.1"/>
    <property type="molecule type" value="Genomic_DNA"/>
</dbReference>
<feature type="compositionally biased region" description="Gly residues" evidence="1">
    <location>
        <begin position="45"/>
        <end position="55"/>
    </location>
</feature>
<dbReference type="InterPro" id="IPR053024">
    <property type="entry name" value="Fungal_surface_NADase"/>
</dbReference>
<feature type="region of interest" description="Disordered" evidence="1">
    <location>
        <begin position="22"/>
        <end position="58"/>
    </location>
</feature>
<feature type="domain" description="TNT" evidence="2">
    <location>
        <begin position="1472"/>
        <end position="1570"/>
    </location>
</feature>
<comment type="caution">
    <text evidence="4">The sequence shown here is derived from an EMBL/GenBank/DDBJ whole genome shotgun (WGS) entry which is preliminary data.</text>
</comment>
<evidence type="ECO:0000313" key="4">
    <source>
        <dbReference type="EMBL" id="MFC1419926.1"/>
    </source>
</evidence>
<dbReference type="InterPro" id="IPR025331">
    <property type="entry name" value="TNT"/>
</dbReference>
<evidence type="ECO:0000256" key="1">
    <source>
        <dbReference type="SAM" id="MobiDB-lite"/>
    </source>
</evidence>
<evidence type="ECO:0000313" key="5">
    <source>
        <dbReference type="Proteomes" id="UP001592531"/>
    </source>
</evidence>
<feature type="region of interest" description="Disordered" evidence="1">
    <location>
        <begin position="414"/>
        <end position="455"/>
    </location>
</feature>